<reference evidence="3" key="1">
    <citation type="submission" date="2025-08" db="UniProtKB">
        <authorList>
            <consortium name="RefSeq"/>
        </authorList>
    </citation>
    <scope>IDENTIFICATION</scope>
</reference>
<name>A0AAJ6VVH7_9ACAR</name>
<dbReference type="Proteomes" id="UP000694867">
    <property type="component" value="Unplaced"/>
</dbReference>
<gene>
    <name evidence="3" type="primary">LOC100908864</name>
</gene>
<evidence type="ECO:0000256" key="1">
    <source>
        <dbReference type="SAM" id="Phobius"/>
    </source>
</evidence>
<evidence type="ECO:0000313" key="3">
    <source>
        <dbReference type="RefSeq" id="XP_003739761.1"/>
    </source>
</evidence>
<evidence type="ECO:0000313" key="2">
    <source>
        <dbReference type="Proteomes" id="UP000694867"/>
    </source>
</evidence>
<proteinExistence type="predicted"/>
<dbReference type="GeneID" id="100908864"/>
<protein>
    <submittedName>
        <fullName evidence="3">Uncharacterized protein LOC100908864</fullName>
    </submittedName>
</protein>
<dbReference type="RefSeq" id="XP_003739761.1">
    <property type="nucleotide sequence ID" value="XM_003739713.2"/>
</dbReference>
<keyword evidence="1" id="KW-0812">Transmembrane</keyword>
<accession>A0AAJ6VVH7</accession>
<keyword evidence="1" id="KW-0472">Membrane</keyword>
<organism evidence="2 3">
    <name type="scientific">Galendromus occidentalis</name>
    <name type="common">western predatory mite</name>
    <dbReference type="NCBI Taxonomy" id="34638"/>
    <lineage>
        <taxon>Eukaryota</taxon>
        <taxon>Metazoa</taxon>
        <taxon>Ecdysozoa</taxon>
        <taxon>Arthropoda</taxon>
        <taxon>Chelicerata</taxon>
        <taxon>Arachnida</taxon>
        <taxon>Acari</taxon>
        <taxon>Parasitiformes</taxon>
        <taxon>Mesostigmata</taxon>
        <taxon>Gamasina</taxon>
        <taxon>Phytoseioidea</taxon>
        <taxon>Phytoseiidae</taxon>
        <taxon>Typhlodrominae</taxon>
        <taxon>Galendromus</taxon>
    </lineage>
</organism>
<feature type="transmembrane region" description="Helical" evidence="1">
    <location>
        <begin position="55"/>
        <end position="74"/>
    </location>
</feature>
<dbReference type="CTD" id="246602"/>
<sequence length="101" mass="11795">MQAVRNIARRSLAQVQVRQAANAAANPNDRRMKYPYTLAAMMAQFPMRHYYKHAWFVRMMVPSIALTVLLFWKINQLVNSPGNIAACEERKRKEQAKKHNH</sequence>
<dbReference type="KEGG" id="goe:100908864"/>
<dbReference type="AlphaFoldDB" id="A0AAJ6VVH7"/>
<keyword evidence="1" id="KW-1133">Transmembrane helix</keyword>
<keyword evidence="2" id="KW-1185">Reference proteome</keyword>